<accession>A0A0B1SWP2</accession>
<dbReference type="AlphaFoldDB" id="A0A0B1SWP2"/>
<dbReference type="OrthoDB" id="5814218at2759"/>
<evidence type="ECO:0000313" key="2">
    <source>
        <dbReference type="EMBL" id="KHJ89394.1"/>
    </source>
</evidence>
<protein>
    <submittedName>
        <fullName evidence="2">Uncharacterized protein</fullName>
    </submittedName>
</protein>
<keyword evidence="3" id="KW-1185">Reference proteome</keyword>
<reference evidence="2 3" key="1">
    <citation type="submission" date="2014-03" db="EMBL/GenBank/DDBJ databases">
        <title>Draft genome of the hookworm Oesophagostomum dentatum.</title>
        <authorList>
            <person name="Mitreva M."/>
        </authorList>
    </citation>
    <scope>NUCLEOTIDE SEQUENCE [LARGE SCALE GENOMIC DNA]</scope>
    <source>
        <strain evidence="2 3">OD-Hann</strain>
    </source>
</reference>
<sequence>MDCVGKLYAFIAEDGGDEAEDAPRIGTNSDADETVDDGNQPSGSHEDHTYSQPPGADSIEFRDANNEVPLYRIYKRTVEDLGHGDVVLKGRNQLPPPGHEKFVKPPNVFVPRNKTWKFEKETVVATCGEDGQLFYHPDPFAPAPPFRGAPSAAKRMEFAARRIDNRQYRAQRNIVLASDQKDSAVCSKCHMRFFLPFRQFKNRITYIVPDNPYLLPMPRFRCPLCEEDSNIEL</sequence>
<evidence type="ECO:0000313" key="3">
    <source>
        <dbReference type="Proteomes" id="UP000053660"/>
    </source>
</evidence>
<dbReference type="Proteomes" id="UP000053660">
    <property type="component" value="Unassembled WGS sequence"/>
</dbReference>
<name>A0A0B1SWP2_OESDE</name>
<evidence type="ECO:0000256" key="1">
    <source>
        <dbReference type="SAM" id="MobiDB-lite"/>
    </source>
</evidence>
<dbReference type="EMBL" id="KN554279">
    <property type="protein sequence ID" value="KHJ89394.1"/>
    <property type="molecule type" value="Genomic_DNA"/>
</dbReference>
<organism evidence="2 3">
    <name type="scientific">Oesophagostomum dentatum</name>
    <name type="common">Nodular worm</name>
    <dbReference type="NCBI Taxonomy" id="61180"/>
    <lineage>
        <taxon>Eukaryota</taxon>
        <taxon>Metazoa</taxon>
        <taxon>Ecdysozoa</taxon>
        <taxon>Nematoda</taxon>
        <taxon>Chromadorea</taxon>
        <taxon>Rhabditida</taxon>
        <taxon>Rhabditina</taxon>
        <taxon>Rhabditomorpha</taxon>
        <taxon>Strongyloidea</taxon>
        <taxon>Strongylidae</taxon>
        <taxon>Oesophagostomum</taxon>
    </lineage>
</organism>
<feature type="region of interest" description="Disordered" evidence="1">
    <location>
        <begin position="15"/>
        <end position="62"/>
    </location>
</feature>
<proteinExistence type="predicted"/>
<gene>
    <name evidence="2" type="ORF">OESDEN_10783</name>
</gene>